<evidence type="ECO:0000313" key="2">
    <source>
        <dbReference type="EMBL" id="KIH50051.1"/>
    </source>
</evidence>
<keyword evidence="3" id="KW-1185">Reference proteome</keyword>
<protein>
    <submittedName>
        <fullName evidence="2">SCP-like protein</fullName>
    </submittedName>
</protein>
<feature type="non-terminal residue" evidence="2">
    <location>
        <position position="1"/>
    </location>
</feature>
<dbReference type="Pfam" id="PF00188">
    <property type="entry name" value="CAP"/>
    <property type="match status" value="1"/>
</dbReference>
<organism evidence="2 3">
    <name type="scientific">Ancylostoma duodenale</name>
    <dbReference type="NCBI Taxonomy" id="51022"/>
    <lineage>
        <taxon>Eukaryota</taxon>
        <taxon>Metazoa</taxon>
        <taxon>Ecdysozoa</taxon>
        <taxon>Nematoda</taxon>
        <taxon>Chromadorea</taxon>
        <taxon>Rhabditida</taxon>
        <taxon>Rhabditina</taxon>
        <taxon>Rhabditomorpha</taxon>
        <taxon>Strongyloidea</taxon>
        <taxon>Ancylostomatidae</taxon>
        <taxon>Ancylostomatinae</taxon>
        <taxon>Ancylostoma</taxon>
    </lineage>
</organism>
<dbReference type="OrthoDB" id="5823039at2759"/>
<name>A0A0C2FYY3_9BILA</name>
<accession>A0A0C2FYY3</accession>
<gene>
    <name evidence="2" type="ORF">ANCDUO_19873</name>
</gene>
<feature type="domain" description="SCP" evidence="1">
    <location>
        <begin position="21"/>
        <end position="175"/>
    </location>
</feature>
<dbReference type="SMART" id="SM00198">
    <property type="entry name" value="SCP"/>
    <property type="match status" value="1"/>
</dbReference>
<sequence>KIPSTVCGSGAQACVGEFSDEFRLAALDMHNYYRRLLATGWAKDKQITYARPGVKMIELEYNKGLEDKAITNANKCPTTAAGGPGGSVWVVSGGNNYEMPHLEAIEKADWWAPVEATGFGKNLEYTTDTENGALKYAANMAYEATTQIGCAVKNCPPQGVTVVGCQYNPAITDGDTIYTTGNKPCSKCRDTQGTTACSTLGGLCVKP</sequence>
<evidence type="ECO:0000313" key="3">
    <source>
        <dbReference type="Proteomes" id="UP000054047"/>
    </source>
</evidence>
<dbReference type="Proteomes" id="UP000054047">
    <property type="component" value="Unassembled WGS sequence"/>
</dbReference>
<proteinExistence type="predicted"/>
<dbReference type="Gene3D" id="3.40.33.10">
    <property type="entry name" value="CAP"/>
    <property type="match status" value="1"/>
</dbReference>
<dbReference type="SUPFAM" id="SSF55797">
    <property type="entry name" value="PR-1-like"/>
    <property type="match status" value="1"/>
</dbReference>
<dbReference type="EMBL" id="KN750980">
    <property type="protein sequence ID" value="KIH50051.1"/>
    <property type="molecule type" value="Genomic_DNA"/>
</dbReference>
<reference evidence="2 3" key="1">
    <citation type="submission" date="2013-12" db="EMBL/GenBank/DDBJ databases">
        <title>Draft genome of the parsitic nematode Ancylostoma duodenale.</title>
        <authorList>
            <person name="Mitreva M."/>
        </authorList>
    </citation>
    <scope>NUCLEOTIDE SEQUENCE [LARGE SCALE GENOMIC DNA]</scope>
    <source>
        <strain evidence="2 3">Zhejiang</strain>
    </source>
</reference>
<evidence type="ECO:0000259" key="1">
    <source>
        <dbReference type="SMART" id="SM00198"/>
    </source>
</evidence>
<dbReference type="InterPro" id="IPR035940">
    <property type="entry name" value="CAP_sf"/>
</dbReference>
<dbReference type="AlphaFoldDB" id="A0A0C2FYY3"/>
<dbReference type="CDD" id="cd05380">
    <property type="entry name" value="CAP_euk"/>
    <property type="match status" value="1"/>
</dbReference>
<dbReference type="InterPro" id="IPR014044">
    <property type="entry name" value="CAP_dom"/>
</dbReference>